<dbReference type="PANTHER" id="PTHR35572:SF6">
    <property type="entry name" value="IG-LIKE DOMAIN-CONTAINING PROTEIN"/>
    <property type="match status" value="1"/>
</dbReference>
<dbReference type="OrthoDB" id="5775142at2759"/>
<protein>
    <recommendedName>
        <fullName evidence="1">Abnormal cell migration protein 18-like fibronectin type I domain-containing protein</fullName>
    </recommendedName>
</protein>
<dbReference type="AlphaFoldDB" id="A0A8S1HWN3"/>
<gene>
    <name evidence="2" type="ORF">CAUJ_LOCUS15756</name>
</gene>
<dbReference type="Pfam" id="PF23003">
    <property type="entry name" value="Fn1_2"/>
    <property type="match status" value="3"/>
</dbReference>
<name>A0A8S1HWN3_9PELO</name>
<sequence>MKKDQKALSPEVSFRKKGVHGLPLGQPNMHLALVVAASLLVTSLDAQACIYKGEKFNNGDTWVARSTFVLRCEVTKAGWKANVIGCKTQNGVVVAPGQTVHEGNTKYECVAAANGRVEIRRTLEVNGRAKTCGTHALGDSWIAEKNFMETCTPSGVKVLNCLSDAGIAIPLNGSLVLSGVTYNCIQQPNGTVTIRRDVTPTTVQSRTTTLSPVEEFGPMYKKNPTLGDIVDKSGKNKVEVTASTQVSEMGGGNDITCNFDGETHRVGEIWVADKIFTKKCTDEGATVILNCIIDEKTILNVDNEITIGKKIYKCYRKKEESRVYYEVRNI</sequence>
<reference evidence="2" key="1">
    <citation type="submission" date="2020-10" db="EMBL/GenBank/DDBJ databases">
        <authorList>
            <person name="Kikuchi T."/>
        </authorList>
    </citation>
    <scope>NUCLEOTIDE SEQUENCE</scope>
    <source>
        <strain evidence="2">NKZ352</strain>
    </source>
</reference>
<organism evidence="2 3">
    <name type="scientific">Caenorhabditis auriculariae</name>
    <dbReference type="NCBI Taxonomy" id="2777116"/>
    <lineage>
        <taxon>Eukaryota</taxon>
        <taxon>Metazoa</taxon>
        <taxon>Ecdysozoa</taxon>
        <taxon>Nematoda</taxon>
        <taxon>Chromadorea</taxon>
        <taxon>Rhabditida</taxon>
        <taxon>Rhabditina</taxon>
        <taxon>Rhabditomorpha</taxon>
        <taxon>Rhabditoidea</taxon>
        <taxon>Rhabditidae</taxon>
        <taxon>Peloderinae</taxon>
        <taxon>Caenorhabditis</taxon>
    </lineage>
</organism>
<feature type="domain" description="Abnormal cell migration protein 18-like fibronectin type I" evidence="1">
    <location>
        <begin position="256"/>
        <end position="320"/>
    </location>
</feature>
<dbReference type="EMBL" id="CAJGYM010000209">
    <property type="protein sequence ID" value="CAD6199857.1"/>
    <property type="molecule type" value="Genomic_DNA"/>
</dbReference>
<proteinExistence type="predicted"/>
<keyword evidence="3" id="KW-1185">Reference proteome</keyword>
<feature type="domain" description="Abnormal cell migration protein 18-like fibronectin type I" evidence="1">
    <location>
        <begin position="48"/>
        <end position="115"/>
    </location>
</feature>
<evidence type="ECO:0000259" key="1">
    <source>
        <dbReference type="Pfam" id="PF23003"/>
    </source>
</evidence>
<dbReference type="Proteomes" id="UP000835052">
    <property type="component" value="Unassembled WGS sequence"/>
</dbReference>
<dbReference type="InterPro" id="IPR055119">
    <property type="entry name" value="Mig18_Fn1"/>
</dbReference>
<dbReference type="PANTHER" id="PTHR35572">
    <property type="entry name" value="PROTEIN CBG04538-RELATED"/>
    <property type="match status" value="1"/>
</dbReference>
<feature type="domain" description="Abnormal cell migration protein 18-like fibronectin type I" evidence="1">
    <location>
        <begin position="135"/>
        <end position="191"/>
    </location>
</feature>
<evidence type="ECO:0000313" key="3">
    <source>
        <dbReference type="Proteomes" id="UP000835052"/>
    </source>
</evidence>
<comment type="caution">
    <text evidence="2">The sequence shown here is derived from an EMBL/GenBank/DDBJ whole genome shotgun (WGS) entry which is preliminary data.</text>
</comment>
<dbReference type="InterPro" id="IPR040282">
    <property type="entry name" value="Mig-18-like"/>
</dbReference>
<evidence type="ECO:0000313" key="2">
    <source>
        <dbReference type="EMBL" id="CAD6199857.1"/>
    </source>
</evidence>
<accession>A0A8S1HWN3</accession>